<keyword evidence="3" id="KW-1003">Cell membrane</keyword>
<feature type="transmembrane region" description="Helical" evidence="7">
    <location>
        <begin position="38"/>
        <end position="60"/>
    </location>
</feature>
<keyword evidence="2" id="KW-0813">Transport</keyword>
<name>A0A645HNY7_9ZZZZ</name>
<keyword evidence="6 7" id="KW-0472">Membrane</keyword>
<gene>
    <name evidence="9" type="primary">araQ_102</name>
    <name evidence="9" type="ORF">SDC9_185345</name>
</gene>
<dbReference type="AlphaFoldDB" id="A0A645HNY7"/>
<dbReference type="InterPro" id="IPR000515">
    <property type="entry name" value="MetI-like"/>
</dbReference>
<evidence type="ECO:0000256" key="6">
    <source>
        <dbReference type="ARBA" id="ARBA00023136"/>
    </source>
</evidence>
<proteinExistence type="predicted"/>
<dbReference type="SUPFAM" id="SSF161098">
    <property type="entry name" value="MetI-like"/>
    <property type="match status" value="1"/>
</dbReference>
<feature type="domain" description="ABC transmembrane type-1" evidence="8">
    <location>
        <begin position="1"/>
        <end position="103"/>
    </location>
</feature>
<protein>
    <submittedName>
        <fullName evidence="9">L-arabinose transport system permease protein AraQ</fullName>
    </submittedName>
</protein>
<keyword evidence="4 7" id="KW-0812">Transmembrane</keyword>
<dbReference type="PROSITE" id="PS50928">
    <property type="entry name" value="ABC_TM1"/>
    <property type="match status" value="1"/>
</dbReference>
<dbReference type="PANTHER" id="PTHR43744:SF1">
    <property type="entry name" value="BINDING-PROTEIN-DEPENDENT TRANSPORT SYSTEMS INNER MEMBRANE COMPONENT"/>
    <property type="match status" value="1"/>
</dbReference>
<dbReference type="CDD" id="cd06261">
    <property type="entry name" value="TM_PBP2"/>
    <property type="match status" value="1"/>
</dbReference>
<evidence type="ECO:0000256" key="2">
    <source>
        <dbReference type="ARBA" id="ARBA00022448"/>
    </source>
</evidence>
<accession>A0A645HNY7</accession>
<dbReference type="InterPro" id="IPR035906">
    <property type="entry name" value="MetI-like_sf"/>
</dbReference>
<comment type="caution">
    <text evidence="9">The sequence shown here is derived from an EMBL/GenBank/DDBJ whole genome shotgun (WGS) entry which is preliminary data.</text>
</comment>
<comment type="subcellular location">
    <subcellularLocation>
        <location evidence="1">Cell membrane</location>
        <topology evidence="1">Multi-pass membrane protein</topology>
    </subcellularLocation>
</comment>
<reference evidence="9" key="1">
    <citation type="submission" date="2019-08" db="EMBL/GenBank/DDBJ databases">
        <authorList>
            <person name="Kucharzyk K."/>
            <person name="Murdoch R.W."/>
            <person name="Higgins S."/>
            <person name="Loffler F."/>
        </authorList>
    </citation>
    <scope>NUCLEOTIDE SEQUENCE</scope>
</reference>
<keyword evidence="5 7" id="KW-1133">Transmembrane helix</keyword>
<evidence type="ECO:0000256" key="3">
    <source>
        <dbReference type="ARBA" id="ARBA00022475"/>
    </source>
</evidence>
<dbReference type="GO" id="GO:0005886">
    <property type="term" value="C:plasma membrane"/>
    <property type="evidence" value="ECO:0007669"/>
    <property type="project" value="UniProtKB-SubCell"/>
</dbReference>
<evidence type="ECO:0000256" key="4">
    <source>
        <dbReference type="ARBA" id="ARBA00022692"/>
    </source>
</evidence>
<dbReference type="GO" id="GO:0055085">
    <property type="term" value="P:transmembrane transport"/>
    <property type="evidence" value="ECO:0007669"/>
    <property type="project" value="InterPro"/>
</dbReference>
<evidence type="ECO:0000256" key="5">
    <source>
        <dbReference type="ARBA" id="ARBA00022989"/>
    </source>
</evidence>
<evidence type="ECO:0000313" key="9">
    <source>
        <dbReference type="EMBL" id="MPN37824.1"/>
    </source>
</evidence>
<dbReference type="Pfam" id="PF00528">
    <property type="entry name" value="BPD_transp_1"/>
    <property type="match status" value="1"/>
</dbReference>
<dbReference type="Gene3D" id="1.10.3720.10">
    <property type="entry name" value="MetI-like"/>
    <property type="match status" value="1"/>
</dbReference>
<dbReference type="PANTHER" id="PTHR43744">
    <property type="entry name" value="ABC TRANSPORTER PERMEASE PROTEIN MG189-RELATED-RELATED"/>
    <property type="match status" value="1"/>
</dbReference>
<organism evidence="9">
    <name type="scientific">bioreactor metagenome</name>
    <dbReference type="NCBI Taxonomy" id="1076179"/>
    <lineage>
        <taxon>unclassified sequences</taxon>
        <taxon>metagenomes</taxon>
        <taxon>ecological metagenomes</taxon>
    </lineage>
</organism>
<dbReference type="EMBL" id="VSSQ01092700">
    <property type="protein sequence ID" value="MPN37824.1"/>
    <property type="molecule type" value="Genomic_DNA"/>
</dbReference>
<feature type="transmembrane region" description="Helical" evidence="7">
    <location>
        <begin position="84"/>
        <end position="102"/>
    </location>
</feature>
<evidence type="ECO:0000256" key="7">
    <source>
        <dbReference type="SAM" id="Phobius"/>
    </source>
</evidence>
<evidence type="ECO:0000256" key="1">
    <source>
        <dbReference type="ARBA" id="ARBA00004651"/>
    </source>
</evidence>
<evidence type="ECO:0000259" key="8">
    <source>
        <dbReference type="PROSITE" id="PS50928"/>
    </source>
</evidence>
<sequence length="118" mass="12922">MKQFMEGIPDSTLESARIDGAGIFTIYWRIVMPQAKPAWITLIIFAFQALWSSEGGSLIMTEQMKVLPTTIKQIASYGLARSDIGAAATVVLMVPPMLVFIVSQSNIMETMQHSGIKG</sequence>